<keyword evidence="4" id="KW-0251">Elongation factor</keyword>
<dbReference type="PROSITE" id="PS51722">
    <property type="entry name" value="G_TR_2"/>
    <property type="match status" value="1"/>
</dbReference>
<dbReference type="SUPFAM" id="SSF52540">
    <property type="entry name" value="P-loop containing nucleoside triphosphate hydrolases"/>
    <property type="match status" value="1"/>
</dbReference>
<dbReference type="InterPro" id="IPR031157">
    <property type="entry name" value="G_TR_CS"/>
</dbReference>
<dbReference type="InterPro" id="IPR009000">
    <property type="entry name" value="Transl_B-barrel_sf"/>
</dbReference>
<feature type="domain" description="Tr-type G" evidence="7">
    <location>
        <begin position="1"/>
        <end position="324"/>
    </location>
</feature>
<dbReference type="SUPFAM" id="SSF54980">
    <property type="entry name" value="EF-G C-terminal domain-like"/>
    <property type="match status" value="1"/>
</dbReference>
<dbReference type="CDD" id="cd03700">
    <property type="entry name" value="EF2_snRNP_like_II"/>
    <property type="match status" value="1"/>
</dbReference>
<dbReference type="FunFam" id="3.40.50.300:FF:000058">
    <property type="entry name" value="Translation elongation factor 2"/>
    <property type="match status" value="1"/>
</dbReference>
<accession>A0A8S3SWV3</accession>
<proteinExistence type="predicted"/>
<dbReference type="OrthoDB" id="364892at2759"/>
<dbReference type="PROSITE" id="PS00301">
    <property type="entry name" value="G_TR_1"/>
    <property type="match status" value="1"/>
</dbReference>
<keyword evidence="3" id="KW-0547">Nucleotide-binding</keyword>
<dbReference type="PRINTS" id="PR00315">
    <property type="entry name" value="ELONGATNFCT"/>
</dbReference>
<dbReference type="InterPro" id="IPR027417">
    <property type="entry name" value="P-loop_NTPase"/>
</dbReference>
<dbReference type="Proteomes" id="UP000683360">
    <property type="component" value="Unassembled WGS sequence"/>
</dbReference>
<evidence type="ECO:0000256" key="3">
    <source>
        <dbReference type="ARBA" id="ARBA00022741"/>
    </source>
</evidence>
<dbReference type="Gene3D" id="3.40.50.300">
    <property type="entry name" value="P-loop containing nucleotide triphosphate hydrolases"/>
    <property type="match status" value="1"/>
</dbReference>
<dbReference type="Gene3D" id="3.90.1430.10">
    <property type="entry name" value="Yeast translation eEF2 (G' domain)"/>
    <property type="match status" value="1"/>
</dbReference>
<evidence type="ECO:0000256" key="2">
    <source>
        <dbReference type="ARBA" id="ARBA00022490"/>
    </source>
</evidence>
<dbReference type="AlphaFoldDB" id="A0A8S3SWV3"/>
<dbReference type="FunFam" id="3.90.1430.10:FF:000003">
    <property type="entry name" value="Elongation factor 2"/>
    <property type="match status" value="1"/>
</dbReference>
<dbReference type="GO" id="GO:0003746">
    <property type="term" value="F:translation elongation factor activity"/>
    <property type="evidence" value="ECO:0007669"/>
    <property type="project" value="UniProtKB-KW"/>
</dbReference>
<keyword evidence="9" id="KW-1185">Reference proteome</keyword>
<dbReference type="FunFam" id="2.40.30.10:FF:000010">
    <property type="entry name" value="Translation elongation factor 2"/>
    <property type="match status" value="1"/>
</dbReference>
<keyword evidence="5" id="KW-0648">Protein biosynthesis</keyword>
<protein>
    <submittedName>
        <fullName evidence="8">EEF2</fullName>
    </submittedName>
</protein>
<dbReference type="GO" id="GO:0003924">
    <property type="term" value="F:GTPase activity"/>
    <property type="evidence" value="ECO:0007669"/>
    <property type="project" value="InterPro"/>
</dbReference>
<evidence type="ECO:0000313" key="9">
    <source>
        <dbReference type="Proteomes" id="UP000683360"/>
    </source>
</evidence>
<reference evidence="8" key="1">
    <citation type="submission" date="2021-03" db="EMBL/GenBank/DDBJ databases">
        <authorList>
            <person name="Bekaert M."/>
        </authorList>
    </citation>
    <scope>NUCLEOTIDE SEQUENCE</scope>
</reference>
<comment type="subcellular location">
    <subcellularLocation>
        <location evidence="1">Cytoplasm</location>
    </subcellularLocation>
</comment>
<dbReference type="GO" id="GO:1990904">
    <property type="term" value="C:ribonucleoprotein complex"/>
    <property type="evidence" value="ECO:0007669"/>
    <property type="project" value="TreeGrafter"/>
</dbReference>
<dbReference type="InterPro" id="IPR000795">
    <property type="entry name" value="T_Tr_GTP-bd_dom"/>
</dbReference>
<dbReference type="Pfam" id="PF00009">
    <property type="entry name" value="GTP_EFTU"/>
    <property type="match status" value="1"/>
</dbReference>
<dbReference type="GO" id="GO:0005525">
    <property type="term" value="F:GTP binding"/>
    <property type="evidence" value="ECO:0007669"/>
    <property type="project" value="UniProtKB-KW"/>
</dbReference>
<keyword evidence="2" id="KW-0963">Cytoplasm</keyword>
<dbReference type="SUPFAM" id="SSF50447">
    <property type="entry name" value="Translation proteins"/>
    <property type="match status" value="1"/>
</dbReference>
<dbReference type="InterPro" id="IPR041095">
    <property type="entry name" value="EFG_II"/>
</dbReference>
<sequence length="533" mass="60229">MVNFTIDQIREIMDRKNNIRNMSVIAHAAGETRFTDTRKDEQERCITIKSTAISLYYELKKSDLQYITQQKDPDNRNDFLINLIDSPGHVDFSSEVTAALRVTDGALVVVDCVSGVCVQTETVLRQAIGERIKPVLFMNKMDLALLTLQIEAEPLYQTFQRIIENINVIIATYDIEGNPMGDLAVDPKKGTVGFGAGLHGWAFTLKDFAAMYTKKFGIAEDKLMKRLWGDNFYNNKEKKWDKEPSSGDRGFVKFCLSPIFQVFDTCMKKPKEEAIALAEKMGVKLTAEEKDNQEKGLLKIVMRKWLPAGDALLQMIVIHLPSPVTAQKYRCEMLYEGPQDDPCATAIKTCDPQGELMMYISKMVPTSDKGRFFAFGRVFAGTVKTGIKCRIMGPNFTPGKKEDLYEKNIQRTILMMGRYTEPIEDVPCGNICGLVGVDQYLIKTGTLSTYKEAHNFRTMKFSVSPVKDLKRLAKSDPMVQCIIEETGEHIIAGAGELHLEICLKDLEEDHACIPSRNQTQLYHTEKQFQKSQV</sequence>
<dbReference type="PANTHER" id="PTHR42908:SF10">
    <property type="entry name" value="EUKARYOTIC TRANSLATION ELONGATION FACTOR 2"/>
    <property type="match status" value="1"/>
</dbReference>
<evidence type="ECO:0000313" key="8">
    <source>
        <dbReference type="EMBL" id="CAG2222660.1"/>
    </source>
</evidence>
<evidence type="ECO:0000256" key="5">
    <source>
        <dbReference type="ARBA" id="ARBA00022917"/>
    </source>
</evidence>
<dbReference type="EMBL" id="CAJPWZ010001765">
    <property type="protein sequence ID" value="CAG2222660.1"/>
    <property type="molecule type" value="Genomic_DNA"/>
</dbReference>
<dbReference type="InterPro" id="IPR004161">
    <property type="entry name" value="EFTu-like_2"/>
</dbReference>
<evidence type="ECO:0000256" key="6">
    <source>
        <dbReference type="ARBA" id="ARBA00023134"/>
    </source>
</evidence>
<comment type="caution">
    <text evidence="8">The sequence shown here is derived from an EMBL/GenBank/DDBJ whole genome shotgun (WGS) entry which is preliminary data.</text>
</comment>
<dbReference type="Gene3D" id="3.30.70.870">
    <property type="entry name" value="Elongation Factor G (Translational Gtpase), domain 3"/>
    <property type="match status" value="1"/>
</dbReference>
<dbReference type="FunFam" id="3.30.70.870:FF:000002">
    <property type="entry name" value="Translation elongation factor 2"/>
    <property type="match status" value="1"/>
</dbReference>
<dbReference type="Gene3D" id="2.40.30.10">
    <property type="entry name" value="Translation factors"/>
    <property type="match status" value="1"/>
</dbReference>
<dbReference type="GO" id="GO:0043022">
    <property type="term" value="F:ribosome binding"/>
    <property type="evidence" value="ECO:0007669"/>
    <property type="project" value="TreeGrafter"/>
</dbReference>
<name>A0A8S3SWV3_MYTED</name>
<dbReference type="GO" id="GO:0005829">
    <property type="term" value="C:cytosol"/>
    <property type="evidence" value="ECO:0007669"/>
    <property type="project" value="TreeGrafter"/>
</dbReference>
<evidence type="ECO:0000256" key="4">
    <source>
        <dbReference type="ARBA" id="ARBA00022768"/>
    </source>
</evidence>
<keyword evidence="6" id="KW-0342">GTP-binding</keyword>
<dbReference type="InterPro" id="IPR035647">
    <property type="entry name" value="EFG_III/V"/>
</dbReference>
<gene>
    <name evidence="8" type="ORF">MEDL_35982</name>
</gene>
<dbReference type="PANTHER" id="PTHR42908">
    <property type="entry name" value="TRANSLATION ELONGATION FACTOR-RELATED"/>
    <property type="match status" value="1"/>
</dbReference>
<dbReference type="Pfam" id="PF14492">
    <property type="entry name" value="EFG_III"/>
    <property type="match status" value="1"/>
</dbReference>
<dbReference type="Pfam" id="PF03144">
    <property type="entry name" value="GTP_EFTU_D2"/>
    <property type="match status" value="1"/>
</dbReference>
<organism evidence="8 9">
    <name type="scientific">Mytilus edulis</name>
    <name type="common">Blue mussel</name>
    <dbReference type="NCBI Taxonomy" id="6550"/>
    <lineage>
        <taxon>Eukaryota</taxon>
        <taxon>Metazoa</taxon>
        <taxon>Spiralia</taxon>
        <taxon>Lophotrochozoa</taxon>
        <taxon>Mollusca</taxon>
        <taxon>Bivalvia</taxon>
        <taxon>Autobranchia</taxon>
        <taxon>Pteriomorphia</taxon>
        <taxon>Mytilida</taxon>
        <taxon>Mytiloidea</taxon>
        <taxon>Mytilidae</taxon>
        <taxon>Mytilinae</taxon>
        <taxon>Mytilus</taxon>
    </lineage>
</organism>
<evidence type="ECO:0000259" key="7">
    <source>
        <dbReference type="PROSITE" id="PS51722"/>
    </source>
</evidence>
<evidence type="ECO:0000256" key="1">
    <source>
        <dbReference type="ARBA" id="ARBA00004496"/>
    </source>
</evidence>